<comment type="subcellular location">
    <subcellularLocation>
        <location evidence="1">Cell membrane</location>
        <topology evidence="1">Single-pass membrane protein</topology>
    </subcellularLocation>
</comment>
<evidence type="ECO:0000313" key="8">
    <source>
        <dbReference type="EMBL" id="ANW99986.1"/>
    </source>
</evidence>
<feature type="transmembrane region" description="Helical" evidence="6">
    <location>
        <begin position="116"/>
        <end position="133"/>
    </location>
</feature>
<dbReference type="PANTHER" id="PTHR33885:SF3">
    <property type="entry name" value="PHAGE SHOCK PROTEIN C"/>
    <property type="match status" value="1"/>
</dbReference>
<keyword evidence="4 6" id="KW-1133">Transmembrane helix</keyword>
<evidence type="ECO:0000259" key="7">
    <source>
        <dbReference type="Pfam" id="PF04024"/>
    </source>
</evidence>
<evidence type="ECO:0000313" key="9">
    <source>
        <dbReference type="Proteomes" id="UP000092971"/>
    </source>
</evidence>
<organism evidence="8 9">
    <name type="scientific">Thermoclostridium stercorarium subsp. thermolacticum DSM 2910</name>
    <dbReference type="NCBI Taxonomy" id="1121336"/>
    <lineage>
        <taxon>Bacteria</taxon>
        <taxon>Bacillati</taxon>
        <taxon>Bacillota</taxon>
        <taxon>Clostridia</taxon>
        <taxon>Eubacteriales</taxon>
        <taxon>Oscillospiraceae</taxon>
        <taxon>Thermoclostridium</taxon>
    </lineage>
</organism>
<evidence type="ECO:0000256" key="5">
    <source>
        <dbReference type="ARBA" id="ARBA00023136"/>
    </source>
</evidence>
<dbReference type="PANTHER" id="PTHR33885">
    <property type="entry name" value="PHAGE SHOCK PROTEIN C"/>
    <property type="match status" value="1"/>
</dbReference>
<feature type="domain" description="Phage shock protein PspC N-terminal" evidence="7">
    <location>
        <begin position="3"/>
        <end position="62"/>
    </location>
</feature>
<keyword evidence="5 6" id="KW-0472">Membrane</keyword>
<dbReference type="InterPro" id="IPR007168">
    <property type="entry name" value="Phageshock_PspC_N"/>
</dbReference>
<reference evidence="8 9" key="1">
    <citation type="submission" date="2016-02" db="EMBL/GenBank/DDBJ databases">
        <title>Comparison of Clostridium stercorarium subspecies using comparative genomics and transcriptomics.</title>
        <authorList>
            <person name="Schellenberg J."/>
            <person name="Thallinger G."/>
            <person name="Levin D.B."/>
            <person name="Zhang X."/>
            <person name="Alvare G."/>
            <person name="Fristensky B."/>
            <person name="Sparling R."/>
        </authorList>
    </citation>
    <scope>NUCLEOTIDE SEQUENCE [LARGE SCALE GENOMIC DNA]</scope>
    <source>
        <strain evidence="8 9">DSM 2910</strain>
    </source>
</reference>
<dbReference type="AlphaFoldDB" id="A0A1B1YGT9"/>
<dbReference type="OrthoDB" id="9815286at2"/>
<evidence type="ECO:0000256" key="1">
    <source>
        <dbReference type="ARBA" id="ARBA00004162"/>
    </source>
</evidence>
<evidence type="ECO:0000256" key="6">
    <source>
        <dbReference type="SAM" id="Phobius"/>
    </source>
</evidence>
<dbReference type="InterPro" id="IPR052027">
    <property type="entry name" value="PspC"/>
</dbReference>
<keyword evidence="2" id="KW-1003">Cell membrane</keyword>
<protein>
    <recommendedName>
        <fullName evidence="7">Phage shock protein PspC N-terminal domain-containing protein</fullName>
    </recommendedName>
</protein>
<dbReference type="RefSeq" id="WP_015358780.1">
    <property type="nucleotide sequence ID" value="NZ_CP014672.1"/>
</dbReference>
<evidence type="ECO:0000256" key="3">
    <source>
        <dbReference type="ARBA" id="ARBA00022692"/>
    </source>
</evidence>
<proteinExistence type="predicted"/>
<dbReference type="Pfam" id="PF04024">
    <property type="entry name" value="PspC"/>
    <property type="match status" value="1"/>
</dbReference>
<feature type="transmembrane region" description="Helical" evidence="6">
    <location>
        <begin position="90"/>
        <end position="109"/>
    </location>
</feature>
<dbReference type="Proteomes" id="UP000092971">
    <property type="component" value="Chromosome"/>
</dbReference>
<evidence type="ECO:0000256" key="4">
    <source>
        <dbReference type="ARBA" id="ARBA00022989"/>
    </source>
</evidence>
<feature type="transmembrane region" description="Helical" evidence="6">
    <location>
        <begin position="34"/>
        <end position="59"/>
    </location>
</feature>
<accession>A0A1B1YGT9</accession>
<keyword evidence="3 6" id="KW-0812">Transmembrane</keyword>
<sequence>MQKRLYRSTRDRVFGGVCSGLAEYAQVDKGLLRFLTAVAIIATGVFPGLILYILCVLIIPTEDAVFKDKMYNNGEQTPHYSASNPENARLVIGVALILIGLFALARLIFKWIDYRYIIPPALVIIGAILVYKSRGHSE</sequence>
<dbReference type="EMBL" id="CP014672">
    <property type="protein sequence ID" value="ANW99986.1"/>
    <property type="molecule type" value="Genomic_DNA"/>
</dbReference>
<evidence type="ECO:0000256" key="2">
    <source>
        <dbReference type="ARBA" id="ARBA00022475"/>
    </source>
</evidence>
<name>A0A1B1YGT9_THEST</name>
<gene>
    <name evidence="8" type="ORF">CSTERTH_05175</name>
</gene>
<dbReference type="GO" id="GO:0005886">
    <property type="term" value="C:plasma membrane"/>
    <property type="evidence" value="ECO:0007669"/>
    <property type="project" value="UniProtKB-SubCell"/>
</dbReference>